<dbReference type="InterPro" id="IPR027368">
    <property type="entry name" value="MnmE_dom2"/>
</dbReference>
<dbReference type="NCBIfam" id="NF003661">
    <property type="entry name" value="PRK05291.1-3"/>
    <property type="match status" value="1"/>
</dbReference>
<evidence type="ECO:0000256" key="6">
    <source>
        <dbReference type="ARBA" id="ARBA00022801"/>
    </source>
</evidence>
<dbReference type="GO" id="GO:0046872">
    <property type="term" value="F:metal ion binding"/>
    <property type="evidence" value="ECO:0007669"/>
    <property type="project" value="UniProtKB-KW"/>
</dbReference>
<keyword evidence="3 10" id="KW-0819">tRNA processing</keyword>
<dbReference type="RefSeq" id="WP_078810296.1">
    <property type="nucleotide sequence ID" value="NZ_FUWM01000015.1"/>
</dbReference>
<evidence type="ECO:0000259" key="12">
    <source>
        <dbReference type="PROSITE" id="PS51709"/>
    </source>
</evidence>
<dbReference type="Gene3D" id="1.20.120.430">
    <property type="entry name" value="tRNA modification GTPase MnmE domain 2"/>
    <property type="match status" value="1"/>
</dbReference>
<dbReference type="Gene3D" id="3.30.1360.120">
    <property type="entry name" value="Probable tRNA modification gtpase trme, domain 1"/>
    <property type="match status" value="1"/>
</dbReference>
<organism evidence="13 14">
    <name type="scientific">Selenihalanaerobacter shriftii</name>
    <dbReference type="NCBI Taxonomy" id="142842"/>
    <lineage>
        <taxon>Bacteria</taxon>
        <taxon>Bacillati</taxon>
        <taxon>Bacillota</taxon>
        <taxon>Clostridia</taxon>
        <taxon>Halanaerobiales</taxon>
        <taxon>Halobacteroidaceae</taxon>
        <taxon>Selenihalanaerobacter</taxon>
    </lineage>
</organism>
<comment type="function">
    <text evidence="10">Exhibits a very high intrinsic GTPase hydrolysis rate. Involved in the addition of a carboxymethylaminomethyl (cmnm) group at the wobble position (U34) of certain tRNAs, forming tRNA-cmnm(5)s(2)U34.</text>
</comment>
<feature type="binding site" evidence="10">
    <location>
        <begin position="234"/>
        <end position="239"/>
    </location>
    <ligand>
        <name>GTP</name>
        <dbReference type="ChEBI" id="CHEBI:37565"/>
    </ligand>
</feature>
<feature type="binding site" evidence="10">
    <location>
        <position position="23"/>
    </location>
    <ligand>
        <name>(6S)-5-formyl-5,6,7,8-tetrahydrofolate</name>
        <dbReference type="ChEBI" id="CHEBI:57457"/>
    </ligand>
</feature>
<dbReference type="OrthoDB" id="9805918at2"/>
<feature type="binding site" evidence="10">
    <location>
        <position position="259"/>
    </location>
    <ligand>
        <name>Mg(2+)</name>
        <dbReference type="ChEBI" id="CHEBI:18420"/>
    </ligand>
</feature>
<feature type="domain" description="TrmE-type G" evidence="12">
    <location>
        <begin position="224"/>
        <end position="383"/>
    </location>
</feature>
<keyword evidence="6 10" id="KW-0378">Hydrolase</keyword>
<evidence type="ECO:0000256" key="10">
    <source>
        <dbReference type="HAMAP-Rule" id="MF_00379"/>
    </source>
</evidence>
<dbReference type="Gene3D" id="3.40.50.300">
    <property type="entry name" value="P-loop containing nucleotide triphosphate hydrolases"/>
    <property type="match status" value="1"/>
</dbReference>
<evidence type="ECO:0000256" key="8">
    <source>
        <dbReference type="ARBA" id="ARBA00022958"/>
    </source>
</evidence>
<dbReference type="HAMAP" id="MF_00379">
    <property type="entry name" value="GTPase_MnmE"/>
    <property type="match status" value="1"/>
</dbReference>
<dbReference type="PANTHER" id="PTHR42714">
    <property type="entry name" value="TRNA MODIFICATION GTPASE GTPBP3"/>
    <property type="match status" value="1"/>
</dbReference>
<evidence type="ECO:0000256" key="5">
    <source>
        <dbReference type="ARBA" id="ARBA00022741"/>
    </source>
</evidence>
<dbReference type="EC" id="3.6.-.-" evidence="10"/>
<protein>
    <recommendedName>
        <fullName evidence="10">tRNA modification GTPase MnmE</fullName>
        <ecNumber evidence="10">3.6.-.-</ecNumber>
    </recommendedName>
</protein>
<dbReference type="GO" id="GO:0005525">
    <property type="term" value="F:GTP binding"/>
    <property type="evidence" value="ECO:0007669"/>
    <property type="project" value="UniProtKB-UniRule"/>
</dbReference>
<dbReference type="InterPro" id="IPR031168">
    <property type="entry name" value="G_TrmE"/>
</dbReference>
<keyword evidence="5 10" id="KW-0547">Nucleotide-binding</keyword>
<feature type="binding site" evidence="10">
    <location>
        <position position="462"/>
    </location>
    <ligand>
        <name>(6S)-5-formyl-5,6,7,8-tetrahydrofolate</name>
        <dbReference type="ChEBI" id="CHEBI:57457"/>
    </ligand>
</feature>
<dbReference type="SUPFAM" id="SSF52540">
    <property type="entry name" value="P-loop containing nucleoside triphosphate hydrolases"/>
    <property type="match status" value="1"/>
</dbReference>
<evidence type="ECO:0000256" key="11">
    <source>
        <dbReference type="RuleBase" id="RU003313"/>
    </source>
</evidence>
<dbReference type="GO" id="GO:0005829">
    <property type="term" value="C:cytosol"/>
    <property type="evidence" value="ECO:0007669"/>
    <property type="project" value="TreeGrafter"/>
</dbReference>
<feature type="binding site" evidence="10">
    <location>
        <position position="255"/>
    </location>
    <ligand>
        <name>K(+)</name>
        <dbReference type="ChEBI" id="CHEBI:29103"/>
    </ligand>
</feature>
<comment type="similarity">
    <text evidence="1 10 11">Belongs to the TRAFAC class TrmE-Era-EngA-EngB-Septin-like GTPase superfamily. TrmE GTPase family.</text>
</comment>
<dbReference type="InterPro" id="IPR025867">
    <property type="entry name" value="MnmE_helical"/>
</dbReference>
<evidence type="ECO:0000256" key="4">
    <source>
        <dbReference type="ARBA" id="ARBA00022723"/>
    </source>
</evidence>
<evidence type="ECO:0000256" key="1">
    <source>
        <dbReference type="ARBA" id="ARBA00011043"/>
    </source>
</evidence>
<evidence type="ECO:0000313" key="14">
    <source>
        <dbReference type="Proteomes" id="UP000190625"/>
    </source>
</evidence>
<keyword evidence="7 10" id="KW-0460">Magnesium</keyword>
<feature type="binding site" evidence="10">
    <location>
        <position position="89"/>
    </location>
    <ligand>
        <name>(6S)-5-formyl-5,6,7,8-tetrahydrofolate</name>
        <dbReference type="ChEBI" id="CHEBI:57457"/>
    </ligand>
</feature>
<reference evidence="14" key="1">
    <citation type="submission" date="2017-02" db="EMBL/GenBank/DDBJ databases">
        <authorList>
            <person name="Varghese N."/>
            <person name="Submissions S."/>
        </authorList>
    </citation>
    <scope>NUCLEOTIDE SEQUENCE [LARGE SCALE GENOMIC DNA]</scope>
    <source>
        <strain evidence="14">ATCC BAA-73</strain>
    </source>
</reference>
<dbReference type="GO" id="GO:0042802">
    <property type="term" value="F:identical protein binding"/>
    <property type="evidence" value="ECO:0007669"/>
    <property type="project" value="UniProtKB-ARBA"/>
</dbReference>
<proteinExistence type="inferred from homology"/>
<evidence type="ECO:0000256" key="9">
    <source>
        <dbReference type="ARBA" id="ARBA00023134"/>
    </source>
</evidence>
<keyword evidence="2 10" id="KW-0963">Cytoplasm</keyword>
<dbReference type="Pfam" id="PF10396">
    <property type="entry name" value="TrmE_N"/>
    <property type="match status" value="1"/>
</dbReference>
<dbReference type="PANTHER" id="PTHR42714:SF2">
    <property type="entry name" value="TRNA MODIFICATION GTPASE GTPBP3, MITOCHONDRIAL"/>
    <property type="match status" value="1"/>
</dbReference>
<dbReference type="GO" id="GO:0002098">
    <property type="term" value="P:tRNA wobble uridine modification"/>
    <property type="evidence" value="ECO:0007669"/>
    <property type="project" value="TreeGrafter"/>
</dbReference>
<gene>
    <name evidence="10" type="primary">mnmE</name>
    <name evidence="10" type="synonym">trmE</name>
    <name evidence="13" type="ORF">SAMN02745118_01844</name>
</gene>
<dbReference type="InterPro" id="IPR027266">
    <property type="entry name" value="TrmE/GcvT-like"/>
</dbReference>
<accession>A0A1T4NLC2</accession>
<feature type="binding site" evidence="10">
    <location>
        <begin position="253"/>
        <end position="259"/>
    </location>
    <ligand>
        <name>GTP</name>
        <dbReference type="ChEBI" id="CHEBI:37565"/>
    </ligand>
</feature>
<evidence type="ECO:0000256" key="7">
    <source>
        <dbReference type="ARBA" id="ARBA00022842"/>
    </source>
</evidence>
<keyword evidence="4 10" id="KW-0479">Metal-binding</keyword>
<dbReference type="Proteomes" id="UP000190625">
    <property type="component" value="Unassembled WGS sequence"/>
</dbReference>
<dbReference type="NCBIfam" id="TIGR00231">
    <property type="entry name" value="small_GTP"/>
    <property type="match status" value="1"/>
</dbReference>
<dbReference type="PRINTS" id="PR00449">
    <property type="entry name" value="RASTRNSFRMNG"/>
</dbReference>
<feature type="binding site" evidence="10">
    <location>
        <begin position="278"/>
        <end position="281"/>
    </location>
    <ligand>
        <name>GTP</name>
        <dbReference type="ChEBI" id="CHEBI:37565"/>
    </ligand>
</feature>
<evidence type="ECO:0000256" key="3">
    <source>
        <dbReference type="ARBA" id="ARBA00022694"/>
    </source>
</evidence>
<dbReference type="FunFam" id="3.40.50.300:FF:000494">
    <property type="entry name" value="tRNA modification GTPase MnmE"/>
    <property type="match status" value="1"/>
</dbReference>
<dbReference type="NCBIfam" id="TIGR00450">
    <property type="entry name" value="mnmE_trmE_thdF"/>
    <property type="match status" value="1"/>
</dbReference>
<keyword evidence="14" id="KW-1185">Reference proteome</keyword>
<dbReference type="STRING" id="142842.SAMN02745118_01844"/>
<name>A0A1T4NLC2_9FIRM</name>
<comment type="subunit">
    <text evidence="10">Homodimer. Heterotetramer of two MnmE and two MnmG subunits.</text>
</comment>
<dbReference type="InterPro" id="IPR006073">
    <property type="entry name" value="GTP-bd"/>
</dbReference>
<comment type="caution">
    <text evidence="10">Lacks conserved residue(s) required for the propagation of feature annotation.</text>
</comment>
<evidence type="ECO:0000313" key="13">
    <source>
        <dbReference type="EMBL" id="SJZ79886.1"/>
    </source>
</evidence>
<sequence>MYSKDTIAAISTAVGDGGIGIVRVSGPEAIKVVNKIFKSYGKKKGLTEADTYTAHYGHIIEPKEEQVVDEVVCLVMKSPRTYTKEDVVEIDCHGGSIPLQKILELVLKVGARLAEPGEFTKRAFLNGRIDLSQAEAVMDVITSQTEAGLEIAMDQLEGGLSGQVSEIRQKLIKLLAHLEASIDFPEDEIEDFTIDEVGERVAKIIEMIEKLLATSKRGKIVKEGVQTAIIGKPNVGKSSLLNAMLQENRAIVTDVPGTTRDVIEEVINLDGVPLKIMDTAGIRKTEDEVEKIGVERSQKFLKRADLILLVLDAHQGITEEDERIINLVTDKDTIIVVNKTDLTSNLDLDELQERIDNVQIVKTAATERVGIKKLEDLILEMVFAGKVKATDQTVVTNMRHKEALEAAHENMLTVQETVGQGLPADFVTIDLKAALEELGKITGNTLGEDIIDQIFADFCLGK</sequence>
<dbReference type="InterPro" id="IPR018948">
    <property type="entry name" value="GTP-bd_TrmE_N"/>
</dbReference>
<keyword evidence="8 10" id="KW-0630">Potassium</keyword>
<comment type="cofactor">
    <cofactor evidence="10">
        <name>K(+)</name>
        <dbReference type="ChEBI" id="CHEBI:29103"/>
    </cofactor>
    <text evidence="10">Binds 1 potassium ion per subunit.</text>
</comment>
<feature type="binding site" evidence="10">
    <location>
        <position position="238"/>
    </location>
    <ligand>
        <name>Mg(2+)</name>
        <dbReference type="ChEBI" id="CHEBI:18420"/>
    </ligand>
</feature>
<dbReference type="Pfam" id="PF01926">
    <property type="entry name" value="MMR_HSR1"/>
    <property type="match status" value="1"/>
</dbReference>
<dbReference type="CDD" id="cd14858">
    <property type="entry name" value="TrmE_N"/>
    <property type="match status" value="1"/>
</dbReference>
<dbReference type="CDD" id="cd04164">
    <property type="entry name" value="trmE"/>
    <property type="match status" value="1"/>
</dbReference>
<dbReference type="FunFam" id="3.30.1360.120:FF:000003">
    <property type="entry name" value="tRNA modification GTPase MnmE"/>
    <property type="match status" value="1"/>
</dbReference>
<keyword evidence="9 10" id="KW-0342">GTP-binding</keyword>
<dbReference type="EMBL" id="FUWM01000015">
    <property type="protein sequence ID" value="SJZ79886.1"/>
    <property type="molecule type" value="Genomic_DNA"/>
</dbReference>
<dbReference type="PROSITE" id="PS51709">
    <property type="entry name" value="G_TRME"/>
    <property type="match status" value="1"/>
</dbReference>
<dbReference type="InterPro" id="IPR027417">
    <property type="entry name" value="P-loop_NTPase"/>
</dbReference>
<evidence type="ECO:0000256" key="2">
    <source>
        <dbReference type="ARBA" id="ARBA00022490"/>
    </source>
</evidence>
<dbReference type="InterPro" id="IPR004520">
    <property type="entry name" value="GTPase_MnmE"/>
</dbReference>
<dbReference type="InterPro" id="IPR005225">
    <property type="entry name" value="Small_GTP-bd"/>
</dbReference>
<feature type="binding site" evidence="10">
    <location>
        <position position="258"/>
    </location>
    <ligand>
        <name>K(+)</name>
        <dbReference type="ChEBI" id="CHEBI:29103"/>
    </ligand>
</feature>
<dbReference type="Pfam" id="PF12631">
    <property type="entry name" value="MnmE_helical"/>
    <property type="match status" value="1"/>
</dbReference>
<dbReference type="GO" id="GO:0030488">
    <property type="term" value="P:tRNA methylation"/>
    <property type="evidence" value="ECO:0007669"/>
    <property type="project" value="TreeGrafter"/>
</dbReference>
<dbReference type="AlphaFoldDB" id="A0A1T4NLC2"/>
<feature type="binding site" evidence="10">
    <location>
        <position position="128"/>
    </location>
    <ligand>
        <name>(6S)-5-formyl-5,6,7,8-tetrahydrofolate</name>
        <dbReference type="ChEBI" id="CHEBI:57457"/>
    </ligand>
</feature>
<feature type="binding site" evidence="10">
    <location>
        <position position="253"/>
    </location>
    <ligand>
        <name>K(+)</name>
        <dbReference type="ChEBI" id="CHEBI:29103"/>
    </ligand>
</feature>
<feature type="binding site" evidence="10">
    <location>
        <position position="234"/>
    </location>
    <ligand>
        <name>K(+)</name>
        <dbReference type="ChEBI" id="CHEBI:29103"/>
    </ligand>
</feature>
<dbReference type="GO" id="GO:0003924">
    <property type="term" value="F:GTPase activity"/>
    <property type="evidence" value="ECO:0007669"/>
    <property type="project" value="UniProtKB-UniRule"/>
</dbReference>
<comment type="subcellular location">
    <subcellularLocation>
        <location evidence="10">Cytoplasm</location>
    </subcellularLocation>
</comment>